<feature type="compositionally biased region" description="Basic and acidic residues" evidence="1">
    <location>
        <begin position="44"/>
        <end position="65"/>
    </location>
</feature>
<dbReference type="Proteomes" id="UP000077248">
    <property type="component" value="Unassembled WGS sequence"/>
</dbReference>
<evidence type="ECO:0000313" key="2">
    <source>
        <dbReference type="EMBL" id="OAG16055.1"/>
    </source>
</evidence>
<gene>
    <name evidence="2" type="ORF">CC77DRAFT_1065618</name>
</gene>
<dbReference type="KEGG" id="aalt:CC77DRAFT_1065618"/>
<feature type="region of interest" description="Disordered" evidence="1">
    <location>
        <begin position="1"/>
        <end position="65"/>
    </location>
</feature>
<dbReference type="VEuPathDB" id="FungiDB:CC77DRAFT_1065618"/>
<keyword evidence="3" id="KW-1185">Reference proteome</keyword>
<sequence length="65" mass="7315">MTAGRKRAKPVILNKDLRDDKKRIAAPPSTLSQEPSPPLRRSTHNGENEHDKKNEPTSDKAKTKQ</sequence>
<name>A0A177D8N9_ALTAL</name>
<protein>
    <submittedName>
        <fullName evidence="2">Uncharacterized protein</fullName>
    </submittedName>
</protein>
<dbReference type="RefSeq" id="XP_018381476.1">
    <property type="nucleotide sequence ID" value="XM_018528828.1"/>
</dbReference>
<evidence type="ECO:0000256" key="1">
    <source>
        <dbReference type="SAM" id="MobiDB-lite"/>
    </source>
</evidence>
<dbReference type="EMBL" id="KV441491">
    <property type="protein sequence ID" value="OAG16055.1"/>
    <property type="molecule type" value="Genomic_DNA"/>
</dbReference>
<dbReference type="GeneID" id="29114422"/>
<evidence type="ECO:0000313" key="3">
    <source>
        <dbReference type="Proteomes" id="UP000077248"/>
    </source>
</evidence>
<organism evidence="2 3">
    <name type="scientific">Alternaria alternata</name>
    <name type="common">Alternaria rot fungus</name>
    <name type="synonym">Torula alternata</name>
    <dbReference type="NCBI Taxonomy" id="5599"/>
    <lineage>
        <taxon>Eukaryota</taxon>
        <taxon>Fungi</taxon>
        <taxon>Dikarya</taxon>
        <taxon>Ascomycota</taxon>
        <taxon>Pezizomycotina</taxon>
        <taxon>Dothideomycetes</taxon>
        <taxon>Pleosporomycetidae</taxon>
        <taxon>Pleosporales</taxon>
        <taxon>Pleosporineae</taxon>
        <taxon>Pleosporaceae</taxon>
        <taxon>Alternaria</taxon>
        <taxon>Alternaria sect. Alternaria</taxon>
        <taxon>Alternaria alternata complex</taxon>
    </lineage>
</organism>
<proteinExistence type="predicted"/>
<accession>A0A177D8N9</accession>
<dbReference type="AlphaFoldDB" id="A0A177D8N9"/>
<reference evidence="2 3" key="1">
    <citation type="submission" date="2016-05" db="EMBL/GenBank/DDBJ databases">
        <title>Comparative analysis of secretome profiles of manganese(II)-oxidizing ascomycete fungi.</title>
        <authorList>
            <consortium name="DOE Joint Genome Institute"/>
            <person name="Zeiner C.A."/>
            <person name="Purvine S.O."/>
            <person name="Zink E.M."/>
            <person name="Wu S."/>
            <person name="Pasa-Tolic L."/>
            <person name="Chaput D.L."/>
            <person name="Haridas S."/>
            <person name="Grigoriev I.V."/>
            <person name="Santelli C.M."/>
            <person name="Hansel C.M."/>
        </authorList>
    </citation>
    <scope>NUCLEOTIDE SEQUENCE [LARGE SCALE GENOMIC DNA]</scope>
    <source>
        <strain evidence="2 3">SRC1lrK2f</strain>
    </source>
</reference>